<reference evidence="9" key="1">
    <citation type="journal article" date="2019" name="Int. J. Syst. Evol. Microbiol.">
        <title>The Global Catalogue of Microorganisms (GCM) 10K type strain sequencing project: providing services to taxonomists for standard genome sequencing and annotation.</title>
        <authorList>
            <consortium name="The Broad Institute Genomics Platform"/>
            <consortium name="The Broad Institute Genome Sequencing Center for Infectious Disease"/>
            <person name="Wu L."/>
            <person name="Ma J."/>
        </authorList>
    </citation>
    <scope>NUCLEOTIDE SEQUENCE [LARGE SCALE GENOMIC DNA]</scope>
    <source>
        <strain evidence="9">JCM 17326</strain>
    </source>
</reference>
<dbReference type="PANTHER" id="PTHR44936:SF9">
    <property type="entry name" value="SENSOR PROTEIN CREC"/>
    <property type="match status" value="1"/>
</dbReference>
<feature type="domain" description="Histidine kinase" evidence="7">
    <location>
        <begin position="1"/>
        <end position="189"/>
    </location>
</feature>
<dbReference type="SUPFAM" id="SSF55874">
    <property type="entry name" value="ATPase domain of HSP90 chaperone/DNA topoisomerase II/histidine kinase"/>
    <property type="match status" value="1"/>
</dbReference>
<dbReference type="CDD" id="cd00075">
    <property type="entry name" value="HATPase"/>
    <property type="match status" value="1"/>
</dbReference>
<keyword evidence="4" id="KW-0808">Transferase</keyword>
<accession>A0ABP7A515</accession>
<dbReference type="InterPro" id="IPR005467">
    <property type="entry name" value="His_kinase_dom"/>
</dbReference>
<dbReference type="PANTHER" id="PTHR44936">
    <property type="entry name" value="SENSOR PROTEIN CREC"/>
    <property type="match status" value="1"/>
</dbReference>
<dbReference type="InterPro" id="IPR036890">
    <property type="entry name" value="HATPase_C_sf"/>
</dbReference>
<dbReference type="EMBL" id="BAABDQ010000076">
    <property type="protein sequence ID" value="GAA3625051.1"/>
    <property type="molecule type" value="Genomic_DNA"/>
</dbReference>
<organism evidence="8 9">
    <name type="scientific">Nonomuraea rosea</name>
    <dbReference type="NCBI Taxonomy" id="638574"/>
    <lineage>
        <taxon>Bacteria</taxon>
        <taxon>Bacillati</taxon>
        <taxon>Actinomycetota</taxon>
        <taxon>Actinomycetes</taxon>
        <taxon>Streptosporangiales</taxon>
        <taxon>Streptosporangiaceae</taxon>
        <taxon>Nonomuraea</taxon>
    </lineage>
</organism>
<keyword evidence="5" id="KW-0418">Kinase</keyword>
<dbReference type="SMART" id="SM00387">
    <property type="entry name" value="HATPase_c"/>
    <property type="match status" value="1"/>
</dbReference>
<dbReference type="InterPro" id="IPR050980">
    <property type="entry name" value="2C_sensor_his_kinase"/>
</dbReference>
<evidence type="ECO:0000313" key="8">
    <source>
        <dbReference type="EMBL" id="GAA3625051.1"/>
    </source>
</evidence>
<dbReference type="Proteomes" id="UP001500630">
    <property type="component" value="Unassembled WGS sequence"/>
</dbReference>
<comment type="caution">
    <text evidence="8">The sequence shown here is derived from an EMBL/GenBank/DDBJ whole genome shotgun (WGS) entry which is preliminary data.</text>
</comment>
<dbReference type="Pfam" id="PF02518">
    <property type="entry name" value="HATPase_c"/>
    <property type="match status" value="1"/>
</dbReference>
<dbReference type="EC" id="2.7.13.3" evidence="2"/>
<evidence type="ECO:0000256" key="6">
    <source>
        <dbReference type="ARBA" id="ARBA00023012"/>
    </source>
</evidence>
<evidence type="ECO:0000256" key="3">
    <source>
        <dbReference type="ARBA" id="ARBA00022553"/>
    </source>
</evidence>
<sequence>MSLAHRDAANWREVAERLLADHRRLDRLTSDLLMLARLDEGTATRVATPVRLDEIVAAEIPEITHAVVTAHLEQIEVVGVVPELSRLVRNLLDNADRHAATTIDVRLARDGATAVLTIDDDGAGIPADQRDRVFDRFYRVDGGRDRSSGGVGLGLAMVRGIARRHRGDVTISTAPAGGARFEVRLPADSAWVQVG</sequence>
<dbReference type="PROSITE" id="PS50109">
    <property type="entry name" value="HIS_KIN"/>
    <property type="match status" value="1"/>
</dbReference>
<protein>
    <recommendedName>
        <fullName evidence="2">histidine kinase</fullName>
        <ecNumber evidence="2">2.7.13.3</ecNumber>
    </recommendedName>
</protein>
<dbReference type="RefSeq" id="WP_345580491.1">
    <property type="nucleotide sequence ID" value="NZ_BAABDQ010000076.1"/>
</dbReference>
<keyword evidence="9" id="KW-1185">Reference proteome</keyword>
<evidence type="ECO:0000259" key="7">
    <source>
        <dbReference type="PROSITE" id="PS50109"/>
    </source>
</evidence>
<dbReference type="Gene3D" id="3.30.565.10">
    <property type="entry name" value="Histidine kinase-like ATPase, C-terminal domain"/>
    <property type="match status" value="1"/>
</dbReference>
<evidence type="ECO:0000313" key="9">
    <source>
        <dbReference type="Proteomes" id="UP001500630"/>
    </source>
</evidence>
<dbReference type="InterPro" id="IPR003594">
    <property type="entry name" value="HATPase_dom"/>
</dbReference>
<evidence type="ECO:0000256" key="4">
    <source>
        <dbReference type="ARBA" id="ARBA00022679"/>
    </source>
</evidence>
<gene>
    <name evidence="8" type="ORF">GCM10022419_133290</name>
</gene>
<evidence type="ECO:0000256" key="5">
    <source>
        <dbReference type="ARBA" id="ARBA00022777"/>
    </source>
</evidence>
<comment type="catalytic activity">
    <reaction evidence="1">
        <text>ATP + protein L-histidine = ADP + protein N-phospho-L-histidine.</text>
        <dbReference type="EC" id="2.7.13.3"/>
    </reaction>
</comment>
<dbReference type="InterPro" id="IPR004358">
    <property type="entry name" value="Sig_transdc_His_kin-like_C"/>
</dbReference>
<dbReference type="PRINTS" id="PR00344">
    <property type="entry name" value="BCTRLSENSOR"/>
</dbReference>
<evidence type="ECO:0000256" key="1">
    <source>
        <dbReference type="ARBA" id="ARBA00000085"/>
    </source>
</evidence>
<keyword evidence="6" id="KW-0902">Two-component regulatory system</keyword>
<keyword evidence="3" id="KW-0597">Phosphoprotein</keyword>
<proteinExistence type="predicted"/>
<evidence type="ECO:0000256" key="2">
    <source>
        <dbReference type="ARBA" id="ARBA00012438"/>
    </source>
</evidence>
<name>A0ABP7A515_9ACTN</name>